<dbReference type="KEGG" id="fat:DVK85_06310"/>
<dbReference type="Proteomes" id="UP000253951">
    <property type="component" value="Chromosome"/>
</dbReference>
<keyword evidence="3" id="KW-1185">Reference proteome</keyword>
<feature type="region of interest" description="Disordered" evidence="1">
    <location>
        <begin position="187"/>
        <end position="229"/>
    </location>
</feature>
<dbReference type="OrthoDB" id="1443728at2"/>
<dbReference type="RefSeq" id="WP_114677631.1">
    <property type="nucleotide sequence ID" value="NZ_CP031188.1"/>
</dbReference>
<evidence type="ECO:0000256" key="1">
    <source>
        <dbReference type="SAM" id="MobiDB-lite"/>
    </source>
</evidence>
<feature type="compositionally biased region" description="Basic residues" evidence="1">
    <location>
        <begin position="215"/>
        <end position="229"/>
    </location>
</feature>
<dbReference type="EMBL" id="CP031188">
    <property type="protein sequence ID" value="AXG73872.1"/>
    <property type="molecule type" value="Genomic_DNA"/>
</dbReference>
<evidence type="ECO:0000313" key="3">
    <source>
        <dbReference type="Proteomes" id="UP000253951"/>
    </source>
</evidence>
<reference evidence="2 3" key="1">
    <citation type="submission" date="2018-07" db="EMBL/GenBank/DDBJ databases">
        <title>Complete genome sequence of Flavobacterium arcticum type strain SM1502T.</title>
        <authorList>
            <person name="Li Y."/>
            <person name="Li D.-D."/>
        </authorList>
    </citation>
    <scope>NUCLEOTIDE SEQUENCE [LARGE SCALE GENOMIC DNA]</scope>
    <source>
        <strain evidence="2 3">SM1502</strain>
    </source>
</reference>
<gene>
    <name evidence="2" type="ORF">DVK85_06310</name>
</gene>
<dbReference type="PROSITE" id="PS51257">
    <property type="entry name" value="PROKAR_LIPOPROTEIN"/>
    <property type="match status" value="1"/>
</dbReference>
<sequence length="229" mass="26413">MKYILFIITTFLSFTLLSCQDDEKQQLAETRKAEQRNDSIVKVVSSNWHFNVPPLTEKVKERIAGWNEWERFSNELSQKPTGTLTAYKQKAENLINKVAEVKTSIPPFFDKPQVRGRLTVLDTKIKSLYTYMVLDVVQCDKVLLLIAEITEETTALQKQFDEIIRLSEIPKEIGEEQMLRARDTTRMANPDNIPKPSIATPVKDTLPTSTDVPNRQRRPFKTNKLKSEN</sequence>
<accession>A0A345HBB2</accession>
<organism evidence="2 3">
    <name type="scientific">Flavobacterium arcticum</name>
    <dbReference type="NCBI Taxonomy" id="1784713"/>
    <lineage>
        <taxon>Bacteria</taxon>
        <taxon>Pseudomonadati</taxon>
        <taxon>Bacteroidota</taxon>
        <taxon>Flavobacteriia</taxon>
        <taxon>Flavobacteriales</taxon>
        <taxon>Flavobacteriaceae</taxon>
        <taxon>Flavobacterium</taxon>
    </lineage>
</organism>
<evidence type="ECO:0000313" key="2">
    <source>
        <dbReference type="EMBL" id="AXG73872.1"/>
    </source>
</evidence>
<protein>
    <submittedName>
        <fullName evidence="2">Uncharacterized protein</fullName>
    </submittedName>
</protein>
<dbReference type="AlphaFoldDB" id="A0A345HBB2"/>
<name>A0A345HBB2_9FLAO</name>
<proteinExistence type="predicted"/>